<dbReference type="EMBL" id="JACXVP010000002">
    <property type="protein sequence ID" value="KAG5620971.1"/>
    <property type="molecule type" value="Genomic_DNA"/>
</dbReference>
<organism evidence="1 2">
    <name type="scientific">Solanum commersonii</name>
    <name type="common">Commerson's wild potato</name>
    <name type="synonym">Commerson's nightshade</name>
    <dbReference type="NCBI Taxonomy" id="4109"/>
    <lineage>
        <taxon>Eukaryota</taxon>
        <taxon>Viridiplantae</taxon>
        <taxon>Streptophyta</taxon>
        <taxon>Embryophyta</taxon>
        <taxon>Tracheophyta</taxon>
        <taxon>Spermatophyta</taxon>
        <taxon>Magnoliopsida</taxon>
        <taxon>eudicotyledons</taxon>
        <taxon>Gunneridae</taxon>
        <taxon>Pentapetalae</taxon>
        <taxon>asterids</taxon>
        <taxon>lamiids</taxon>
        <taxon>Solanales</taxon>
        <taxon>Solanaceae</taxon>
        <taxon>Solanoideae</taxon>
        <taxon>Solaneae</taxon>
        <taxon>Solanum</taxon>
    </lineage>
</organism>
<dbReference type="AlphaFoldDB" id="A0A9J6A9L6"/>
<name>A0A9J6A9L6_SOLCO</name>
<proteinExistence type="predicted"/>
<gene>
    <name evidence="1" type="ORF">H5410_006189</name>
</gene>
<evidence type="ECO:0008006" key="3">
    <source>
        <dbReference type="Google" id="ProtNLM"/>
    </source>
</evidence>
<protein>
    <recommendedName>
        <fullName evidence="3">Reverse transcriptase domain-containing protein</fullName>
    </recommendedName>
</protein>
<evidence type="ECO:0000313" key="2">
    <source>
        <dbReference type="Proteomes" id="UP000824120"/>
    </source>
</evidence>
<accession>A0A9J6A9L6</accession>
<comment type="caution">
    <text evidence="1">The sequence shown here is derived from an EMBL/GenBank/DDBJ whole genome shotgun (WGS) entry which is preliminary data.</text>
</comment>
<dbReference type="Proteomes" id="UP000824120">
    <property type="component" value="Chromosome 2"/>
</dbReference>
<sequence length="222" mass="25837">MEGLHHMLRKVEERNWVRGFKVSSGVDSTLKISHLKYADDIMVFCEANLGPIEGVIPLHFLARIIGGKVGVLPTEYLRMPLGAKSKYVKPTYLMSLFPIPVNVSKKLDSIRRNFFYKGNSHKKKTHQKFAAEELERGNSTQEDITLGEQLVRPRTSEAEFPRDKECNTSNFQIEEWAWKLTRKVKIHYKGVRDYPASHLFTLLSDLQLWRMFLSFRYKLGYV</sequence>
<dbReference type="OrthoDB" id="1736385at2759"/>
<reference evidence="1 2" key="1">
    <citation type="submission" date="2020-09" db="EMBL/GenBank/DDBJ databases">
        <title>De no assembly of potato wild relative species, Solanum commersonii.</title>
        <authorList>
            <person name="Cho K."/>
        </authorList>
    </citation>
    <scope>NUCLEOTIDE SEQUENCE [LARGE SCALE GENOMIC DNA]</scope>
    <source>
        <strain evidence="1">LZ3.2</strain>
        <tissue evidence="1">Leaf</tissue>
    </source>
</reference>
<evidence type="ECO:0000313" key="1">
    <source>
        <dbReference type="EMBL" id="KAG5620971.1"/>
    </source>
</evidence>
<keyword evidence="2" id="KW-1185">Reference proteome</keyword>